<protein>
    <submittedName>
        <fullName evidence="1">Uncharacterized protein</fullName>
    </submittedName>
</protein>
<proteinExistence type="predicted"/>
<evidence type="ECO:0000313" key="1">
    <source>
        <dbReference type="EMBL" id="NME57750.1"/>
    </source>
</evidence>
<dbReference type="Proteomes" id="UP000580130">
    <property type="component" value="Unassembled WGS sequence"/>
</dbReference>
<organism evidence="1 2">
    <name type="scientific">Dorea formicigenerans</name>
    <dbReference type="NCBI Taxonomy" id="39486"/>
    <lineage>
        <taxon>Bacteria</taxon>
        <taxon>Bacillati</taxon>
        <taxon>Bacillota</taxon>
        <taxon>Clostridia</taxon>
        <taxon>Lachnospirales</taxon>
        <taxon>Lachnospiraceae</taxon>
        <taxon>Dorea</taxon>
    </lineage>
</organism>
<gene>
    <name evidence="1" type="ORF">HF855_10070</name>
</gene>
<dbReference type="EMBL" id="JABAFX010000024">
    <property type="protein sequence ID" value="NME57750.1"/>
    <property type="molecule type" value="Genomic_DNA"/>
</dbReference>
<accession>A0A848CNN8</accession>
<dbReference type="AlphaFoldDB" id="A0A848CNN8"/>
<reference evidence="1 2" key="1">
    <citation type="submission" date="2020-04" db="EMBL/GenBank/DDBJ databases">
        <authorList>
            <person name="Hitch T.C.A."/>
            <person name="Wylensek D."/>
            <person name="Clavel T."/>
        </authorList>
    </citation>
    <scope>NUCLEOTIDE SEQUENCE [LARGE SCALE GENOMIC DNA]</scope>
    <source>
        <strain evidence="1 2">BSM-383-APC-5F</strain>
    </source>
</reference>
<sequence length="55" mass="6202">MSNLQEVFILSVSKDSGGGIKVRENRLYASKEEAEDVIAKAHLKTNPAHLPWEYM</sequence>
<comment type="caution">
    <text evidence="1">The sequence shown here is derived from an EMBL/GenBank/DDBJ whole genome shotgun (WGS) entry which is preliminary data.</text>
</comment>
<evidence type="ECO:0000313" key="2">
    <source>
        <dbReference type="Proteomes" id="UP000580130"/>
    </source>
</evidence>
<name>A0A848CNN8_9FIRM</name>
<dbReference type="RefSeq" id="WP_168933909.1">
    <property type="nucleotide sequence ID" value="NZ_JABAFX010000024.1"/>
</dbReference>